<dbReference type="PANTHER" id="PTHR33121">
    <property type="entry name" value="CYCLIC DI-GMP PHOSPHODIESTERASE PDEF"/>
    <property type="match status" value="1"/>
</dbReference>
<dbReference type="PANTHER" id="PTHR33121:SF79">
    <property type="entry name" value="CYCLIC DI-GMP PHOSPHODIESTERASE PDED-RELATED"/>
    <property type="match status" value="1"/>
</dbReference>
<feature type="domain" description="Response regulatory" evidence="2">
    <location>
        <begin position="32"/>
        <end position="153"/>
    </location>
</feature>
<dbReference type="InterPro" id="IPR050706">
    <property type="entry name" value="Cyclic-di-GMP_PDE-like"/>
</dbReference>
<feature type="modified residue" description="4-aspartylphosphate" evidence="1">
    <location>
        <position position="83"/>
    </location>
</feature>
<dbReference type="InterPro" id="IPR011006">
    <property type="entry name" value="CheY-like_superfamily"/>
</dbReference>
<reference evidence="4 5" key="1">
    <citation type="submission" date="2019-06" db="EMBL/GenBank/DDBJ databases">
        <title>Draft genome of Aliikangiella marina GYP-15.</title>
        <authorList>
            <person name="Wang G."/>
        </authorList>
    </citation>
    <scope>NUCLEOTIDE SEQUENCE [LARGE SCALE GENOMIC DNA]</scope>
    <source>
        <strain evidence="4 5">GYP-15</strain>
    </source>
</reference>
<dbReference type="Pfam" id="PF00563">
    <property type="entry name" value="EAL"/>
    <property type="match status" value="1"/>
</dbReference>
<dbReference type="GO" id="GO:0071111">
    <property type="term" value="F:cyclic-guanylate-specific phosphodiesterase activity"/>
    <property type="evidence" value="ECO:0007669"/>
    <property type="project" value="InterPro"/>
</dbReference>
<name>A0A545T7I1_9GAMM</name>
<gene>
    <name evidence="4" type="ORF">FLL45_17175</name>
</gene>
<dbReference type="InterPro" id="IPR001789">
    <property type="entry name" value="Sig_transdc_resp-reg_receiver"/>
</dbReference>
<evidence type="ECO:0000259" key="3">
    <source>
        <dbReference type="PROSITE" id="PS50883"/>
    </source>
</evidence>
<dbReference type="CDD" id="cd01948">
    <property type="entry name" value="EAL"/>
    <property type="match status" value="1"/>
</dbReference>
<evidence type="ECO:0000313" key="4">
    <source>
        <dbReference type="EMBL" id="TQV73179.1"/>
    </source>
</evidence>
<dbReference type="EMBL" id="VIKR01000004">
    <property type="protein sequence ID" value="TQV73179.1"/>
    <property type="molecule type" value="Genomic_DNA"/>
</dbReference>
<dbReference type="PROSITE" id="PS50110">
    <property type="entry name" value="RESPONSE_REGULATORY"/>
    <property type="match status" value="1"/>
</dbReference>
<keyword evidence="5" id="KW-1185">Reference proteome</keyword>
<dbReference type="InterPro" id="IPR035919">
    <property type="entry name" value="EAL_sf"/>
</dbReference>
<dbReference type="GO" id="GO:0000160">
    <property type="term" value="P:phosphorelay signal transduction system"/>
    <property type="evidence" value="ECO:0007669"/>
    <property type="project" value="InterPro"/>
</dbReference>
<feature type="domain" description="EAL" evidence="3">
    <location>
        <begin position="165"/>
        <end position="417"/>
    </location>
</feature>
<accession>A0A545T7I1</accession>
<dbReference type="Gene3D" id="3.20.20.450">
    <property type="entry name" value="EAL domain"/>
    <property type="match status" value="1"/>
</dbReference>
<organism evidence="4 5">
    <name type="scientific">Aliikangiella marina</name>
    <dbReference type="NCBI Taxonomy" id="1712262"/>
    <lineage>
        <taxon>Bacteria</taxon>
        <taxon>Pseudomonadati</taxon>
        <taxon>Pseudomonadota</taxon>
        <taxon>Gammaproteobacteria</taxon>
        <taxon>Oceanospirillales</taxon>
        <taxon>Pleioneaceae</taxon>
        <taxon>Aliikangiella</taxon>
    </lineage>
</organism>
<dbReference type="SUPFAM" id="SSF141868">
    <property type="entry name" value="EAL domain-like"/>
    <property type="match status" value="1"/>
</dbReference>
<sequence length="420" mass="46741">MEGHNPMKSGIRKTGISNLGIGNSVNNRRDFDVAIVDDDDLMLSQVSLILETLGIENSHLIESGEELLLAIDSGSKFDLLIVDLNMPGIDGVEVIRGLAARNYAGALALFSGEDYRVLKTAECLAQAYELNVLGTLSKPVTPDQMGELLSKYDPADSRYTRPLVKPVRGDVLQEAVQKDRITPYFQPKLDRNKKIASAEVLARWQDNNQLFIPPIAFIPVAEDTGIIQELTLSVFKQSVAHFSRWLAMGYKFKLAVNISTENLKELTFPDQLEEIASKYHVSCDQIILELTESRLMENLVKGLDVLSRLRLKGFALSIDDFGTGYSSMEHLNRIPFNELKIDRAFVHDVHQDPAASAILESSTSLAKKLRMVTVAEGVETPEDWRSVVNVGCDLIQGFYRAKPMAPEQFESWLVTNSKVA</sequence>
<keyword evidence="1" id="KW-0597">Phosphoprotein</keyword>
<dbReference type="SUPFAM" id="SSF52172">
    <property type="entry name" value="CheY-like"/>
    <property type="match status" value="1"/>
</dbReference>
<evidence type="ECO:0000259" key="2">
    <source>
        <dbReference type="PROSITE" id="PS50110"/>
    </source>
</evidence>
<dbReference type="InterPro" id="IPR001633">
    <property type="entry name" value="EAL_dom"/>
</dbReference>
<dbReference type="Pfam" id="PF00072">
    <property type="entry name" value="Response_reg"/>
    <property type="match status" value="1"/>
</dbReference>
<comment type="caution">
    <text evidence="4">The sequence shown here is derived from an EMBL/GenBank/DDBJ whole genome shotgun (WGS) entry which is preliminary data.</text>
</comment>
<dbReference type="Gene3D" id="3.40.50.2300">
    <property type="match status" value="1"/>
</dbReference>
<dbReference type="SMART" id="SM00052">
    <property type="entry name" value="EAL"/>
    <property type="match status" value="1"/>
</dbReference>
<evidence type="ECO:0000313" key="5">
    <source>
        <dbReference type="Proteomes" id="UP000317839"/>
    </source>
</evidence>
<proteinExistence type="predicted"/>
<dbReference type="AlphaFoldDB" id="A0A545T7I1"/>
<dbReference type="PROSITE" id="PS50883">
    <property type="entry name" value="EAL"/>
    <property type="match status" value="1"/>
</dbReference>
<dbReference type="Proteomes" id="UP000317839">
    <property type="component" value="Unassembled WGS sequence"/>
</dbReference>
<dbReference type="SMART" id="SM00448">
    <property type="entry name" value="REC"/>
    <property type="match status" value="1"/>
</dbReference>
<evidence type="ECO:0000256" key="1">
    <source>
        <dbReference type="PROSITE-ProRule" id="PRU00169"/>
    </source>
</evidence>
<dbReference type="OrthoDB" id="9812358at2"/>
<protein>
    <submittedName>
        <fullName evidence="4">EAL domain-containing protein</fullName>
    </submittedName>
</protein>